<gene>
    <name evidence="2" type="ORF">UY83_C0006G0035</name>
</gene>
<evidence type="ECO:0000313" key="3">
    <source>
        <dbReference type="Proteomes" id="UP000034740"/>
    </source>
</evidence>
<dbReference type="AlphaFoldDB" id="A0A0G1XWI3"/>
<protein>
    <recommendedName>
        <fullName evidence="4">DUF4383 domain-containing protein</fullName>
    </recommendedName>
</protein>
<feature type="transmembrane region" description="Helical" evidence="1">
    <location>
        <begin position="34"/>
        <end position="54"/>
    </location>
</feature>
<dbReference type="Pfam" id="PF14325">
    <property type="entry name" value="DUF4383"/>
    <property type="match status" value="1"/>
</dbReference>
<feature type="transmembrane region" description="Helical" evidence="1">
    <location>
        <begin position="61"/>
        <end position="83"/>
    </location>
</feature>
<dbReference type="EMBL" id="LCRO01000006">
    <property type="protein sequence ID" value="KKW35558.1"/>
    <property type="molecule type" value="Genomic_DNA"/>
</dbReference>
<sequence>MAKTACWVFGAILAVVGLWGFVQNPVLDIFASNTIHSLVHLISGLVLLATAMWWAESAGLILIVLGAVYAVIVVLGFTVSGDILGVIDNTTEDNWLHAAIAIVFLVLGFTGRSERQSQGGM</sequence>
<feature type="transmembrane region" description="Helical" evidence="1">
    <location>
        <begin position="5"/>
        <end position="22"/>
    </location>
</feature>
<name>A0A0G1XWI3_9BACT</name>
<evidence type="ECO:0000313" key="2">
    <source>
        <dbReference type="EMBL" id="KKW35558.1"/>
    </source>
</evidence>
<keyword evidence="1" id="KW-1133">Transmembrane helix</keyword>
<keyword evidence="1" id="KW-0812">Transmembrane</keyword>
<accession>A0A0G1XWI3</accession>
<feature type="transmembrane region" description="Helical" evidence="1">
    <location>
        <begin position="95"/>
        <end position="111"/>
    </location>
</feature>
<keyword evidence="1" id="KW-0472">Membrane</keyword>
<evidence type="ECO:0008006" key="4">
    <source>
        <dbReference type="Google" id="ProtNLM"/>
    </source>
</evidence>
<proteinExistence type="predicted"/>
<organism evidence="2 3">
    <name type="scientific">Candidatus Adlerbacteria bacterium GW2011_GWA1_54_10</name>
    <dbReference type="NCBI Taxonomy" id="1618605"/>
    <lineage>
        <taxon>Bacteria</taxon>
        <taxon>Candidatus Adleribacteriota</taxon>
    </lineage>
</organism>
<comment type="caution">
    <text evidence="2">The sequence shown here is derived from an EMBL/GenBank/DDBJ whole genome shotgun (WGS) entry which is preliminary data.</text>
</comment>
<reference evidence="2 3" key="1">
    <citation type="journal article" date="2015" name="Nature">
        <title>rRNA introns, odd ribosomes, and small enigmatic genomes across a large radiation of phyla.</title>
        <authorList>
            <person name="Brown C.T."/>
            <person name="Hug L.A."/>
            <person name="Thomas B.C."/>
            <person name="Sharon I."/>
            <person name="Castelle C.J."/>
            <person name="Singh A."/>
            <person name="Wilkins M.J."/>
            <person name="Williams K.H."/>
            <person name="Banfield J.F."/>
        </authorList>
    </citation>
    <scope>NUCLEOTIDE SEQUENCE [LARGE SCALE GENOMIC DNA]</scope>
</reference>
<dbReference type="Proteomes" id="UP000034740">
    <property type="component" value="Unassembled WGS sequence"/>
</dbReference>
<evidence type="ECO:0000256" key="1">
    <source>
        <dbReference type="SAM" id="Phobius"/>
    </source>
</evidence>